<proteinExistence type="predicted"/>
<organism evidence="11 12">
    <name type="scientific">Aeromonas salmonicida</name>
    <dbReference type="NCBI Taxonomy" id="645"/>
    <lineage>
        <taxon>Bacteria</taxon>
        <taxon>Pseudomonadati</taxon>
        <taxon>Pseudomonadota</taxon>
        <taxon>Gammaproteobacteria</taxon>
        <taxon>Aeromonadales</taxon>
        <taxon>Aeromonadaceae</taxon>
        <taxon>Aeromonas</taxon>
    </lineage>
</organism>
<sequence>MLSPLVMGTLLLFLLGAAAGLMLQKQPWLANRLNSGFALLGSLVGVVAAIKALAQDATIDGQLWLLGSVHLGSFYLDTLAALMLLVITLVGLAVSLYSFAYIREYQGKGDVAIGVLMNLFLFAMVGMVLADNALGFLLCYELVTLTTYWLVKTNPDAAKQSRLYLVMNHIGMALVLVAFWLLCRDSGSLEFAALREHHLAGGLASLVFLLSFCGFGLRAGFVPLHGWLPVAEPVAPSHISALMSGVMVKLGLFGILRVSIDFLGASQLWWGYMVLIFGACSAVLGVLFALAEHDLKRLLAYHTVENIGIILMGMGIGMIGIANQQPALVVLGLLGALYHLLNHAIFKSLLFMGTGSVMFRLHTRDMDKMGGLAKLMPWTALAFLIGAMAISALPPLNGFVSEWFIYQALLSMTKLGTSIVAPLAVVMLAVTGAMAVMCFVKVYGICFCGAPRSEKASQAREVPNAMVAGTLLLAAVCLVLGLGAPWIAPFVSGYGQALVSTHLMGQMSVATGATLLPLDSSQAILSPPVIAITLLGLFLVPLLVVAIFKGPKLGRRHAGTPWACGYAYEERMSLTSGGVTHTLRQLCAPLYRKQPQLDLATALHGVSASPSAAGWLLHGLVLALFILMAVGV</sequence>
<feature type="transmembrane region" description="Helical" evidence="8">
    <location>
        <begin position="234"/>
        <end position="256"/>
    </location>
</feature>
<feature type="transmembrane region" description="Helical" evidence="8">
    <location>
        <begin position="419"/>
        <end position="444"/>
    </location>
</feature>
<dbReference type="EMBL" id="QLLM01000009">
    <property type="protein sequence ID" value="RAJ04599.1"/>
    <property type="molecule type" value="Genomic_DNA"/>
</dbReference>
<feature type="transmembrane region" description="Helical" evidence="8">
    <location>
        <begin position="134"/>
        <end position="151"/>
    </location>
</feature>
<evidence type="ECO:0000259" key="10">
    <source>
        <dbReference type="Pfam" id="PF00662"/>
    </source>
</evidence>
<keyword evidence="3 7" id="KW-0812">Transmembrane</keyword>
<dbReference type="Proteomes" id="UP000249422">
    <property type="component" value="Unassembled WGS sequence"/>
</dbReference>
<keyword evidence="4 8" id="KW-1133">Transmembrane helix</keyword>
<evidence type="ECO:0000256" key="8">
    <source>
        <dbReference type="SAM" id="Phobius"/>
    </source>
</evidence>
<evidence type="ECO:0000256" key="3">
    <source>
        <dbReference type="ARBA" id="ARBA00022692"/>
    </source>
</evidence>
<reference evidence="11 12" key="1">
    <citation type="submission" date="2018-06" db="EMBL/GenBank/DDBJ databases">
        <title>Freshwater and sediment microbial communities from various areas in North America, analyzing microbe dynamics in response to fracking.</title>
        <authorList>
            <person name="Lamendella R."/>
        </authorList>
    </citation>
    <scope>NUCLEOTIDE SEQUENCE [LARGE SCALE GENOMIC DNA]</scope>
    <source>
        <strain evidence="11 12">17</strain>
    </source>
</reference>
<dbReference type="GO" id="GO:0016491">
    <property type="term" value="F:oxidoreductase activity"/>
    <property type="evidence" value="ECO:0007669"/>
    <property type="project" value="UniProtKB-KW"/>
</dbReference>
<feature type="transmembrane region" description="Helical" evidence="8">
    <location>
        <begin position="303"/>
        <end position="322"/>
    </location>
</feature>
<accession>A0AAX1PIB4</accession>
<evidence type="ECO:0000256" key="6">
    <source>
        <dbReference type="ARBA" id="ARBA00023136"/>
    </source>
</evidence>
<dbReference type="AlphaFoldDB" id="A0AAX1PIB4"/>
<feature type="transmembrane region" description="Helical" evidence="8">
    <location>
        <begin position="612"/>
        <end position="630"/>
    </location>
</feature>
<feature type="transmembrane region" description="Helical" evidence="8">
    <location>
        <begin position="74"/>
        <end position="99"/>
    </location>
</feature>
<dbReference type="GO" id="GO:0005886">
    <property type="term" value="C:plasma membrane"/>
    <property type="evidence" value="ECO:0007669"/>
    <property type="project" value="UniProtKB-SubCell"/>
</dbReference>
<evidence type="ECO:0000313" key="11">
    <source>
        <dbReference type="EMBL" id="RAJ04599.1"/>
    </source>
</evidence>
<evidence type="ECO:0000256" key="2">
    <source>
        <dbReference type="ARBA" id="ARBA00022475"/>
    </source>
</evidence>
<feature type="transmembrane region" description="Helical" evidence="8">
    <location>
        <begin position="111"/>
        <end position="128"/>
    </location>
</feature>
<feature type="domain" description="NADH:quinone oxidoreductase/Mrp antiporter transmembrane" evidence="9">
    <location>
        <begin position="130"/>
        <end position="415"/>
    </location>
</feature>
<gene>
    <name evidence="11" type="ORF">DEU50_109146</name>
</gene>
<evidence type="ECO:0000256" key="1">
    <source>
        <dbReference type="ARBA" id="ARBA00004651"/>
    </source>
</evidence>
<evidence type="ECO:0000256" key="5">
    <source>
        <dbReference type="ARBA" id="ARBA00023002"/>
    </source>
</evidence>
<evidence type="ECO:0000256" key="4">
    <source>
        <dbReference type="ARBA" id="ARBA00022989"/>
    </source>
</evidence>
<comment type="subcellular location">
    <subcellularLocation>
        <location evidence="1">Cell membrane</location>
        <topology evidence="1">Multi-pass membrane protein</topology>
    </subcellularLocation>
    <subcellularLocation>
        <location evidence="7">Membrane</location>
        <topology evidence="7">Multi-pass membrane protein</topology>
    </subcellularLocation>
</comment>
<keyword evidence="6 8" id="KW-0472">Membrane</keyword>
<dbReference type="PANTHER" id="PTHR42682:SF3">
    <property type="entry name" value="FORMATE HYDROGENLYASE SUBUNIT 3-RELATED"/>
    <property type="match status" value="1"/>
</dbReference>
<keyword evidence="2" id="KW-1003">Cell membrane</keyword>
<feature type="transmembrane region" description="Helical" evidence="8">
    <location>
        <begin position="268"/>
        <end position="291"/>
    </location>
</feature>
<dbReference type="PANTHER" id="PTHR42682">
    <property type="entry name" value="HYDROGENASE-4 COMPONENT F"/>
    <property type="match status" value="1"/>
</dbReference>
<evidence type="ECO:0000256" key="7">
    <source>
        <dbReference type="RuleBase" id="RU000320"/>
    </source>
</evidence>
<feature type="transmembrane region" description="Helical" evidence="8">
    <location>
        <begin position="372"/>
        <end position="393"/>
    </location>
</feature>
<dbReference type="InterPro" id="IPR052175">
    <property type="entry name" value="ComplexI-like_HydComp"/>
</dbReference>
<feature type="domain" description="NADH-Ubiquinone oxidoreductase (complex I) chain 5 N-terminal" evidence="10">
    <location>
        <begin position="73"/>
        <end position="106"/>
    </location>
</feature>
<keyword evidence="5" id="KW-0560">Oxidoreductase</keyword>
<name>A0AAX1PIB4_AERSA</name>
<dbReference type="InterPro" id="IPR001750">
    <property type="entry name" value="ND/Mrp_TM"/>
</dbReference>
<protein>
    <submittedName>
        <fullName evidence="11">Hydrogenase-4 component B</fullName>
    </submittedName>
</protein>
<dbReference type="Pfam" id="PF00662">
    <property type="entry name" value="Proton_antipo_N"/>
    <property type="match status" value="1"/>
</dbReference>
<dbReference type="PRINTS" id="PR01434">
    <property type="entry name" value="NADHDHGNASE5"/>
</dbReference>
<feature type="transmembrane region" description="Helical" evidence="8">
    <location>
        <begin position="528"/>
        <end position="548"/>
    </location>
</feature>
<dbReference type="NCBIfam" id="NF005086">
    <property type="entry name" value="PRK06521.1"/>
    <property type="match status" value="1"/>
</dbReference>
<feature type="transmembrane region" description="Helical" evidence="8">
    <location>
        <begin position="465"/>
        <end position="488"/>
    </location>
</feature>
<feature type="transmembrane region" description="Helical" evidence="8">
    <location>
        <begin position="202"/>
        <end position="222"/>
    </location>
</feature>
<feature type="transmembrane region" description="Helical" evidence="8">
    <location>
        <begin position="163"/>
        <end position="182"/>
    </location>
</feature>
<dbReference type="Pfam" id="PF00361">
    <property type="entry name" value="Proton_antipo_M"/>
    <property type="match status" value="1"/>
</dbReference>
<dbReference type="PRINTS" id="PR01435">
    <property type="entry name" value="NPOXDRDTASE5"/>
</dbReference>
<evidence type="ECO:0000313" key="12">
    <source>
        <dbReference type="Proteomes" id="UP000249422"/>
    </source>
</evidence>
<evidence type="ECO:0000259" key="9">
    <source>
        <dbReference type="Pfam" id="PF00361"/>
    </source>
</evidence>
<feature type="transmembrane region" description="Helical" evidence="8">
    <location>
        <begin position="328"/>
        <end position="351"/>
    </location>
</feature>
<dbReference type="InterPro" id="IPR001516">
    <property type="entry name" value="Proton_antipo_N"/>
</dbReference>
<feature type="transmembrane region" description="Helical" evidence="8">
    <location>
        <begin position="35"/>
        <end position="54"/>
    </location>
</feature>
<dbReference type="RefSeq" id="WP_111588755.1">
    <property type="nucleotide sequence ID" value="NZ_CAWNWF010000009.1"/>
</dbReference>
<comment type="caution">
    <text evidence="11">The sequence shown here is derived from an EMBL/GenBank/DDBJ whole genome shotgun (WGS) entry which is preliminary data.</text>
</comment>
<feature type="transmembrane region" description="Helical" evidence="8">
    <location>
        <begin position="6"/>
        <end position="23"/>
    </location>
</feature>